<keyword evidence="4 7" id="KW-0472">Membrane</keyword>
<evidence type="ECO:0000256" key="1">
    <source>
        <dbReference type="ARBA" id="ARBA00004141"/>
    </source>
</evidence>
<evidence type="ECO:0000256" key="6">
    <source>
        <dbReference type="SAM" id="MobiDB-lite"/>
    </source>
</evidence>
<evidence type="ECO:0000313" key="9">
    <source>
        <dbReference type="EMBL" id="KAH7322422.1"/>
    </source>
</evidence>
<dbReference type="PANTHER" id="PTHR33048">
    <property type="entry name" value="PTH11-LIKE INTEGRAL MEMBRANE PROTEIN (AFU_ORTHOLOGUE AFUA_5G11245)"/>
    <property type="match status" value="1"/>
</dbReference>
<evidence type="ECO:0000256" key="2">
    <source>
        <dbReference type="ARBA" id="ARBA00022692"/>
    </source>
</evidence>
<organism evidence="9 10">
    <name type="scientific">Stachybotrys elegans</name>
    <dbReference type="NCBI Taxonomy" id="80388"/>
    <lineage>
        <taxon>Eukaryota</taxon>
        <taxon>Fungi</taxon>
        <taxon>Dikarya</taxon>
        <taxon>Ascomycota</taxon>
        <taxon>Pezizomycotina</taxon>
        <taxon>Sordariomycetes</taxon>
        <taxon>Hypocreomycetidae</taxon>
        <taxon>Hypocreales</taxon>
        <taxon>Stachybotryaceae</taxon>
        <taxon>Stachybotrys</taxon>
    </lineage>
</organism>
<evidence type="ECO:0000256" key="5">
    <source>
        <dbReference type="ARBA" id="ARBA00038359"/>
    </source>
</evidence>
<evidence type="ECO:0000256" key="3">
    <source>
        <dbReference type="ARBA" id="ARBA00022989"/>
    </source>
</evidence>
<comment type="subcellular location">
    <subcellularLocation>
        <location evidence="1">Membrane</location>
        <topology evidence="1">Multi-pass membrane protein</topology>
    </subcellularLocation>
</comment>
<feature type="transmembrane region" description="Helical" evidence="7">
    <location>
        <begin position="181"/>
        <end position="204"/>
    </location>
</feature>
<gene>
    <name evidence="9" type="ORF">B0I35DRAFT_182640</name>
</gene>
<feature type="domain" description="Rhodopsin" evidence="8">
    <location>
        <begin position="7"/>
        <end position="209"/>
    </location>
</feature>
<dbReference type="InterPro" id="IPR049326">
    <property type="entry name" value="Rhodopsin_dom_fungi"/>
</dbReference>
<dbReference type="AlphaFoldDB" id="A0A8K0STT1"/>
<keyword evidence="2 7" id="KW-0812">Transmembrane</keyword>
<feature type="transmembrane region" description="Helical" evidence="7">
    <location>
        <begin position="25"/>
        <end position="50"/>
    </location>
</feature>
<evidence type="ECO:0000256" key="4">
    <source>
        <dbReference type="ARBA" id="ARBA00023136"/>
    </source>
</evidence>
<evidence type="ECO:0000256" key="7">
    <source>
        <dbReference type="SAM" id="Phobius"/>
    </source>
</evidence>
<evidence type="ECO:0000259" key="8">
    <source>
        <dbReference type="Pfam" id="PF20684"/>
    </source>
</evidence>
<dbReference type="Pfam" id="PF20684">
    <property type="entry name" value="Fung_rhodopsin"/>
    <property type="match status" value="1"/>
</dbReference>
<name>A0A8K0STT1_9HYPO</name>
<proteinExistence type="inferred from homology"/>
<feature type="transmembrane region" description="Helical" evidence="7">
    <location>
        <begin position="62"/>
        <end position="81"/>
    </location>
</feature>
<protein>
    <recommendedName>
        <fullName evidence="8">Rhodopsin domain-containing protein</fullName>
    </recommendedName>
</protein>
<feature type="region of interest" description="Disordered" evidence="6">
    <location>
        <begin position="219"/>
        <end position="244"/>
    </location>
</feature>
<keyword evidence="3 7" id="KW-1133">Transmembrane helix</keyword>
<dbReference type="Proteomes" id="UP000813444">
    <property type="component" value="Unassembled WGS sequence"/>
</dbReference>
<feature type="compositionally biased region" description="Polar residues" evidence="6">
    <location>
        <begin position="224"/>
        <end position="244"/>
    </location>
</feature>
<dbReference type="PANTHER" id="PTHR33048:SF47">
    <property type="entry name" value="INTEGRAL MEMBRANE PROTEIN-RELATED"/>
    <property type="match status" value="1"/>
</dbReference>
<evidence type="ECO:0000313" key="10">
    <source>
        <dbReference type="Proteomes" id="UP000813444"/>
    </source>
</evidence>
<sequence>MRRAVVQIGGAGYDMQTTINNLPTILLIIFLTIPFYLASQLFIKLSILVFYLRVFRYHISRIFILATIALCVAWFIAYFLWNLLVCSPVQAQWKPNLLMLGQGRCSNMKALYSSGIITNMVTDLFILAIPLKTIWGMQMRLSEKLGLLASFSLLGAVFIVASIRVYYVTTVDLQNNLTRTMPTTILLTVLEPNFAILCVSIPMLRPIYRYYRSQRQDDTPLRDTINQNEHVTPTCDESSAQNKD</sequence>
<keyword evidence="10" id="KW-1185">Reference proteome</keyword>
<dbReference type="InterPro" id="IPR052337">
    <property type="entry name" value="SAT4-like"/>
</dbReference>
<comment type="similarity">
    <text evidence="5">Belongs to the SAT4 family.</text>
</comment>
<accession>A0A8K0STT1</accession>
<comment type="caution">
    <text evidence="9">The sequence shown here is derived from an EMBL/GenBank/DDBJ whole genome shotgun (WGS) entry which is preliminary data.</text>
</comment>
<feature type="transmembrane region" description="Helical" evidence="7">
    <location>
        <begin position="147"/>
        <end position="169"/>
    </location>
</feature>
<dbReference type="EMBL" id="JAGPNK010000004">
    <property type="protein sequence ID" value="KAH7322422.1"/>
    <property type="molecule type" value="Genomic_DNA"/>
</dbReference>
<dbReference type="GO" id="GO:0016020">
    <property type="term" value="C:membrane"/>
    <property type="evidence" value="ECO:0007669"/>
    <property type="project" value="UniProtKB-SubCell"/>
</dbReference>
<reference evidence="9" key="1">
    <citation type="journal article" date="2021" name="Nat. Commun.">
        <title>Genetic determinants of endophytism in the Arabidopsis root mycobiome.</title>
        <authorList>
            <person name="Mesny F."/>
            <person name="Miyauchi S."/>
            <person name="Thiergart T."/>
            <person name="Pickel B."/>
            <person name="Atanasova L."/>
            <person name="Karlsson M."/>
            <person name="Huettel B."/>
            <person name="Barry K.W."/>
            <person name="Haridas S."/>
            <person name="Chen C."/>
            <person name="Bauer D."/>
            <person name="Andreopoulos W."/>
            <person name="Pangilinan J."/>
            <person name="LaButti K."/>
            <person name="Riley R."/>
            <person name="Lipzen A."/>
            <person name="Clum A."/>
            <person name="Drula E."/>
            <person name="Henrissat B."/>
            <person name="Kohler A."/>
            <person name="Grigoriev I.V."/>
            <person name="Martin F.M."/>
            <person name="Hacquard S."/>
        </authorList>
    </citation>
    <scope>NUCLEOTIDE SEQUENCE</scope>
    <source>
        <strain evidence="9">MPI-CAGE-CH-0235</strain>
    </source>
</reference>
<dbReference type="OrthoDB" id="5421689at2759"/>